<feature type="chain" id="PRO_5002979546" description="Solute-binding protein family 3/N-terminal domain-containing protein" evidence="1">
    <location>
        <begin position="24"/>
        <end position="284"/>
    </location>
</feature>
<dbReference type="HOGENOM" id="CLU_070282_0_0_7"/>
<dbReference type="KEGG" id="dba:Dbac_2126"/>
<dbReference type="AlphaFoldDB" id="C7LNY6"/>
<keyword evidence="1" id="KW-0732">Signal</keyword>
<proteinExistence type="predicted"/>
<accession>C7LNY6</accession>
<protein>
    <recommendedName>
        <fullName evidence="4">Solute-binding protein family 3/N-terminal domain-containing protein</fullName>
    </recommendedName>
</protein>
<dbReference type="NCBIfam" id="TIGR02285">
    <property type="entry name" value="TIGR02285 family protein"/>
    <property type="match status" value="1"/>
</dbReference>
<dbReference type="STRING" id="525897.Dbac_2126"/>
<evidence type="ECO:0000256" key="1">
    <source>
        <dbReference type="SAM" id="SignalP"/>
    </source>
</evidence>
<sequence length="284" mass="31877">MFSKSFRTTLLFLVVFLPCVAMAQSRDEVTWMHAEFPPLRITSGPYAGQGISDMIHELMGRELVEFEHAIVTANLSRTLNWMENGRNVLAVGIIPNSQRDRVMQYSVPCVLVPPVCLVVRAGEQDSLGLGGHVSLRDFIARKRLGVAADRSYGPELDSVLLSSPDLSRVVVNQGSNLFESLLEMLLLGRVDGILAYPFEAVYSARMKNLEDRITIAPLRESMVPLQGRIAAPRTAWGTAMIDRVNEILLRNRGSLQYRQALERWLTPSVVEDFRGMYDDFLTSY</sequence>
<evidence type="ECO:0008006" key="4">
    <source>
        <dbReference type="Google" id="ProtNLM"/>
    </source>
</evidence>
<dbReference type="RefSeq" id="WP_015774301.1">
    <property type="nucleotide sequence ID" value="NC_013173.1"/>
</dbReference>
<dbReference type="Gene3D" id="3.40.190.10">
    <property type="entry name" value="Periplasmic binding protein-like II"/>
    <property type="match status" value="2"/>
</dbReference>
<dbReference type="eggNOG" id="COG0834">
    <property type="taxonomic scope" value="Bacteria"/>
</dbReference>
<keyword evidence="3" id="KW-1185">Reference proteome</keyword>
<name>C7LNY6_DESBD</name>
<dbReference type="Proteomes" id="UP000002216">
    <property type="component" value="Chromosome"/>
</dbReference>
<dbReference type="EMBL" id="CP001629">
    <property type="protein sequence ID" value="ACU90210.1"/>
    <property type="molecule type" value="Genomic_DNA"/>
</dbReference>
<reference evidence="2 3" key="1">
    <citation type="journal article" date="2009" name="Stand. Genomic Sci.">
        <title>Complete genome sequence of Desulfomicrobium baculatum type strain (X).</title>
        <authorList>
            <person name="Copeland A."/>
            <person name="Spring S."/>
            <person name="Goker M."/>
            <person name="Schneider S."/>
            <person name="Lapidus A."/>
            <person name="Del Rio T.G."/>
            <person name="Tice H."/>
            <person name="Cheng J.F."/>
            <person name="Chen F."/>
            <person name="Nolan M."/>
            <person name="Bruce D."/>
            <person name="Goodwin L."/>
            <person name="Pitluck S."/>
            <person name="Ivanova N."/>
            <person name="Mavrommatis K."/>
            <person name="Ovchinnikova G."/>
            <person name="Pati A."/>
            <person name="Chen A."/>
            <person name="Palaniappan K."/>
            <person name="Land M."/>
            <person name="Hauser L."/>
            <person name="Chang Y.J."/>
            <person name="Jeffries C.C."/>
            <person name="Meincke L."/>
            <person name="Sims D."/>
            <person name="Brettin T."/>
            <person name="Detter J.C."/>
            <person name="Han C."/>
            <person name="Chain P."/>
            <person name="Bristow J."/>
            <person name="Eisen J.A."/>
            <person name="Markowitz V."/>
            <person name="Hugenholtz P."/>
            <person name="Kyrpides N.C."/>
            <person name="Klenk H.P."/>
            <person name="Lucas S."/>
        </authorList>
    </citation>
    <scope>NUCLEOTIDE SEQUENCE [LARGE SCALE GENOMIC DNA]</scope>
    <source>
        <strain evidence="3">DSM 4028 / VKM B-1378 / X</strain>
    </source>
</reference>
<evidence type="ECO:0000313" key="3">
    <source>
        <dbReference type="Proteomes" id="UP000002216"/>
    </source>
</evidence>
<organism evidence="2 3">
    <name type="scientific">Desulfomicrobium baculatum (strain DSM 4028 / VKM B-1378 / X)</name>
    <name type="common">Desulfovibrio baculatus</name>
    <dbReference type="NCBI Taxonomy" id="525897"/>
    <lineage>
        <taxon>Bacteria</taxon>
        <taxon>Pseudomonadati</taxon>
        <taxon>Thermodesulfobacteriota</taxon>
        <taxon>Desulfovibrionia</taxon>
        <taxon>Desulfovibrionales</taxon>
        <taxon>Desulfomicrobiaceae</taxon>
        <taxon>Desulfomicrobium</taxon>
    </lineage>
</organism>
<dbReference type="InterPro" id="IPR011972">
    <property type="entry name" value="CHP02285"/>
</dbReference>
<gene>
    <name evidence="2" type="ordered locus">Dbac_2126</name>
</gene>
<feature type="signal peptide" evidence="1">
    <location>
        <begin position="1"/>
        <end position="23"/>
    </location>
</feature>
<evidence type="ECO:0000313" key="2">
    <source>
        <dbReference type="EMBL" id="ACU90210.1"/>
    </source>
</evidence>
<dbReference type="SUPFAM" id="SSF53850">
    <property type="entry name" value="Periplasmic binding protein-like II"/>
    <property type="match status" value="1"/>
</dbReference>